<dbReference type="RefSeq" id="WP_235322038.1">
    <property type="nucleotide sequence ID" value="NZ_JAFBIT010000001.1"/>
</dbReference>
<dbReference type="InterPro" id="IPR048447">
    <property type="entry name" value="DUF1980_C"/>
</dbReference>
<reference evidence="2 3" key="1">
    <citation type="submission" date="2020-12" db="EMBL/GenBank/DDBJ databases">
        <title>Whole genome sequences of gut porcine anaerobes.</title>
        <authorList>
            <person name="Kubasova T."/>
            <person name="Jahodarova E."/>
            <person name="Rychlik I."/>
        </authorList>
    </citation>
    <scope>NUCLEOTIDE SEQUENCE [LARGE SCALE GENOMIC DNA]</scope>
    <source>
        <strain evidence="2 3">An867</strain>
    </source>
</reference>
<organism evidence="2 3">
    <name type="scientific">Anaeromassilibacillus senegalensis</name>
    <dbReference type="NCBI Taxonomy" id="1673717"/>
    <lineage>
        <taxon>Bacteria</taxon>
        <taxon>Bacillati</taxon>
        <taxon>Bacillota</taxon>
        <taxon>Clostridia</taxon>
        <taxon>Eubacteriales</taxon>
        <taxon>Acutalibacteraceae</taxon>
        <taxon>Anaeromassilibacillus</taxon>
    </lineage>
</organism>
<dbReference type="Proteomes" id="UP001299220">
    <property type="component" value="Unassembled WGS sequence"/>
</dbReference>
<protein>
    <submittedName>
        <fullName evidence="2">GTPase</fullName>
    </submittedName>
</protein>
<proteinExistence type="predicted"/>
<name>A0ABS9CMC1_9FIRM</name>
<dbReference type="EMBL" id="JAFBIT010000001">
    <property type="protein sequence ID" value="MCF2651094.1"/>
    <property type="molecule type" value="Genomic_DNA"/>
</dbReference>
<comment type="caution">
    <text evidence="2">The sequence shown here is derived from an EMBL/GenBank/DDBJ whole genome shotgun (WGS) entry which is preliminary data.</text>
</comment>
<feature type="domain" description="DUF1980" evidence="1">
    <location>
        <begin position="192"/>
        <end position="309"/>
    </location>
</feature>
<accession>A0ABS9CMC1</accession>
<keyword evidence="3" id="KW-1185">Reference proteome</keyword>
<dbReference type="InterPro" id="IPR027417">
    <property type="entry name" value="P-loop_NTPase"/>
</dbReference>
<evidence type="ECO:0000313" key="2">
    <source>
        <dbReference type="EMBL" id="MCF2651094.1"/>
    </source>
</evidence>
<gene>
    <name evidence="2" type="ORF">JQM67_00520</name>
</gene>
<dbReference type="Pfam" id="PF21537">
    <property type="entry name" value="DUF1980_C"/>
    <property type="match status" value="1"/>
</dbReference>
<evidence type="ECO:0000313" key="3">
    <source>
        <dbReference type="Proteomes" id="UP001299220"/>
    </source>
</evidence>
<sequence>MEEMPVYLFTGFLEAGKTSFIQETLSDKRFNNGQRTLLLVCEEGEVEYDTSPAYMKNVFIETLEEESELTSEVLRVFAGKHRASRVLIEYNGMWQMKSLFDNLPESWIIYQEFFFADSNTFLSYNANMRGLVVDKLTGCELVVFNRFTKDMDKMAFHKIVRGVSRRPDIAYEYTDDNVEYDDIEDPLPFDIDAPVIEIADSDYALWYRDLSEDPKKYDGKTVEYKALAAVNPRMKPGVFFFGRQLMTCCVEDIQFAGLLTQCEAAQMPENGKWYTMRLKIAYKWHKLYGRKGPVLTLETMAPAEAPAQPVATFY</sequence>
<dbReference type="Gene3D" id="3.40.50.300">
    <property type="entry name" value="P-loop containing nucleotide triphosphate hydrolases"/>
    <property type="match status" value="1"/>
</dbReference>
<evidence type="ECO:0000259" key="1">
    <source>
        <dbReference type="Pfam" id="PF21537"/>
    </source>
</evidence>